<dbReference type="EMBL" id="CP097320">
    <property type="protein sequence ID" value="UQX11552.1"/>
    <property type="molecule type" value="Genomic_DNA"/>
</dbReference>
<evidence type="ECO:0000313" key="1">
    <source>
        <dbReference type="EMBL" id="UQX11552.1"/>
    </source>
</evidence>
<keyword evidence="2" id="KW-1185">Reference proteome</keyword>
<protein>
    <submittedName>
        <fullName evidence="1">Uncharacterized protein</fullName>
    </submittedName>
</protein>
<evidence type="ECO:0000313" key="2">
    <source>
        <dbReference type="Proteomes" id="UP001056610"/>
    </source>
</evidence>
<dbReference type="Proteomes" id="UP001056610">
    <property type="component" value="Chromosome"/>
</dbReference>
<dbReference type="RefSeq" id="WP_219067426.1">
    <property type="nucleotide sequence ID" value="NZ_CAJUXY010000019.1"/>
</dbReference>
<name>A0ABY4QM22_9MYCO</name>
<sequence length="50" mass="5431">MSFRQRFALATALGQPDVIVGHRLAVTLRYLPGGALGKRTGFVELALQSF</sequence>
<organism evidence="1 2">
    <name type="scientific">Candidatus Mycobacterium methanotrophicum</name>
    <dbReference type="NCBI Taxonomy" id="2943498"/>
    <lineage>
        <taxon>Bacteria</taxon>
        <taxon>Bacillati</taxon>
        <taxon>Actinomycetota</taxon>
        <taxon>Actinomycetes</taxon>
        <taxon>Mycobacteriales</taxon>
        <taxon>Mycobacteriaceae</taxon>
        <taxon>Mycobacterium</taxon>
    </lineage>
</organism>
<gene>
    <name evidence="1" type="ORF">M5I08_03390</name>
</gene>
<accession>A0ABY4QM22</accession>
<reference evidence="1" key="1">
    <citation type="submission" date="2022-05" db="EMBL/GenBank/DDBJ databases">
        <title>A methanotrophic Mycobacterium dominates a cave microbial ecosystem.</title>
        <authorList>
            <person name="Van Spanning R.J.M."/>
            <person name="Guan Q."/>
            <person name="Melkonian C."/>
            <person name="Gallant J."/>
            <person name="Polerecky L."/>
            <person name="Flot J.-F."/>
            <person name="Brandt B.W."/>
            <person name="Braster M."/>
            <person name="Iturbe Espinoza P."/>
            <person name="Aerts J."/>
            <person name="Meima-Franke M."/>
            <person name="Piersma S.R."/>
            <person name="Bunduc C."/>
            <person name="Ummels R."/>
            <person name="Pain A."/>
            <person name="Fleming E.J."/>
            <person name="van der Wel N."/>
            <person name="Gherman V.D."/>
            <person name="Sarbu S.M."/>
            <person name="Bodelier P.L.E."/>
            <person name="Bitter W."/>
        </authorList>
    </citation>
    <scope>NUCLEOTIDE SEQUENCE</scope>
    <source>
        <strain evidence="1">Sulfur Cave</strain>
    </source>
</reference>
<proteinExistence type="predicted"/>